<proteinExistence type="predicted"/>
<gene>
    <name evidence="2" type="ORF">Din_029255</name>
</gene>
<dbReference type="AlphaFoldDB" id="A0A5B7ATL5"/>
<evidence type="ECO:0000313" key="2">
    <source>
        <dbReference type="EMBL" id="MPA59814.1"/>
    </source>
</evidence>
<protein>
    <submittedName>
        <fullName evidence="2">Uncharacterized protein</fullName>
    </submittedName>
</protein>
<organism evidence="2">
    <name type="scientific">Davidia involucrata</name>
    <name type="common">Dove tree</name>
    <dbReference type="NCBI Taxonomy" id="16924"/>
    <lineage>
        <taxon>Eukaryota</taxon>
        <taxon>Viridiplantae</taxon>
        <taxon>Streptophyta</taxon>
        <taxon>Embryophyta</taxon>
        <taxon>Tracheophyta</taxon>
        <taxon>Spermatophyta</taxon>
        <taxon>Magnoliopsida</taxon>
        <taxon>eudicotyledons</taxon>
        <taxon>Gunneridae</taxon>
        <taxon>Pentapetalae</taxon>
        <taxon>asterids</taxon>
        <taxon>Cornales</taxon>
        <taxon>Nyssaceae</taxon>
        <taxon>Davidia</taxon>
    </lineage>
</organism>
<reference evidence="2" key="1">
    <citation type="submission" date="2019-08" db="EMBL/GenBank/DDBJ databases">
        <title>Reference gene set and small RNA set construction with multiple tissues from Davidia involucrata Baill.</title>
        <authorList>
            <person name="Yang H."/>
            <person name="Zhou C."/>
            <person name="Li G."/>
            <person name="Wang J."/>
            <person name="Gao P."/>
            <person name="Wang M."/>
            <person name="Wang R."/>
            <person name="Zhao Y."/>
        </authorList>
    </citation>
    <scope>NUCLEOTIDE SEQUENCE</scope>
    <source>
        <tissue evidence="2">Mixed with DoveR01_LX</tissue>
    </source>
</reference>
<dbReference type="Pfam" id="PF15365">
    <property type="entry name" value="PNRC"/>
    <property type="match status" value="1"/>
</dbReference>
<feature type="compositionally biased region" description="Basic residues" evidence="1">
    <location>
        <begin position="16"/>
        <end position="29"/>
    </location>
</feature>
<dbReference type="InterPro" id="IPR028322">
    <property type="entry name" value="PNRC-like_rgn"/>
</dbReference>
<feature type="region of interest" description="Disordered" evidence="1">
    <location>
        <begin position="74"/>
        <end position="114"/>
    </location>
</feature>
<dbReference type="GO" id="GO:0016071">
    <property type="term" value="P:mRNA metabolic process"/>
    <property type="evidence" value="ECO:0007669"/>
    <property type="project" value="UniProtKB-ARBA"/>
</dbReference>
<dbReference type="EMBL" id="GHES01029255">
    <property type="protein sequence ID" value="MPA59814.1"/>
    <property type="molecule type" value="Transcribed_RNA"/>
</dbReference>
<dbReference type="PANTHER" id="PTHR33670">
    <property type="entry name" value="SPLICING FACTOR, PROLINE- AND GLUTAMINE-RICH-LIKE"/>
    <property type="match status" value="1"/>
</dbReference>
<accession>A0A5B7ATL5</accession>
<feature type="region of interest" description="Disordered" evidence="1">
    <location>
        <begin position="1"/>
        <end position="57"/>
    </location>
</feature>
<dbReference type="PANTHER" id="PTHR33670:SF14">
    <property type="entry name" value="T20H2.15 PROTEIN"/>
    <property type="match status" value="1"/>
</dbReference>
<feature type="compositionally biased region" description="Low complexity" evidence="1">
    <location>
        <begin position="98"/>
        <end position="112"/>
    </location>
</feature>
<evidence type="ECO:0000256" key="1">
    <source>
        <dbReference type="SAM" id="MobiDB-lite"/>
    </source>
</evidence>
<sequence>MEAVFLHSSSDQSISHHYKHISRNPKKNNRPLISRPSENFAPSSLPPNSRGGLLNAPPPSLSYSYPLSVSLLNPNSRSRGLSCPPVNRKLNNRKRDQSLTPKKSKPSLSSKKQSTECLIVASTNRLGPDPKDLPKDVSSVLSGNNNNNNLEKFSGSIFTLSPPPSSLPLPTFSLRPKVSCNAEVAGIDAGATDSLRRLLRLR</sequence>
<name>A0A5B7ATL5_DAVIN</name>